<dbReference type="AlphaFoldDB" id="J9FFP8"/>
<name>J9FFP8_9ZZZZ</name>
<comment type="caution">
    <text evidence="1">The sequence shown here is derived from an EMBL/GenBank/DDBJ whole genome shotgun (WGS) entry which is preliminary data.</text>
</comment>
<proteinExistence type="predicted"/>
<gene>
    <name evidence="1" type="ORF">EVA_18629</name>
</gene>
<dbReference type="EMBL" id="AMCI01007075">
    <property type="protein sequence ID" value="EJW93263.1"/>
    <property type="molecule type" value="Genomic_DNA"/>
</dbReference>
<organism evidence="1">
    <name type="scientific">gut metagenome</name>
    <dbReference type="NCBI Taxonomy" id="749906"/>
    <lineage>
        <taxon>unclassified sequences</taxon>
        <taxon>metagenomes</taxon>
        <taxon>organismal metagenomes</taxon>
    </lineage>
</organism>
<sequence>MGLQRRDRRCLRLRRGRGGVVMTRREEIDLEIRQQALRLYPKCTALFELPYMIYAQILKDNELRKKPYRVSEDRIRKVIHTMAEFQ</sequence>
<accession>J9FFP8</accession>
<reference evidence="1" key="1">
    <citation type="journal article" date="2012" name="PLoS ONE">
        <title>Gene sets for utilization of primary and secondary nutrition supplies in the distal gut of endangered iberian lynx.</title>
        <authorList>
            <person name="Alcaide M."/>
            <person name="Messina E."/>
            <person name="Richter M."/>
            <person name="Bargiela R."/>
            <person name="Peplies J."/>
            <person name="Huws S.A."/>
            <person name="Newbold C.J."/>
            <person name="Golyshin P.N."/>
            <person name="Simon M.A."/>
            <person name="Lopez G."/>
            <person name="Yakimov M.M."/>
            <person name="Ferrer M."/>
        </authorList>
    </citation>
    <scope>NUCLEOTIDE SEQUENCE</scope>
</reference>
<protein>
    <submittedName>
        <fullName evidence="1">Uncharacterized protein</fullName>
    </submittedName>
</protein>
<evidence type="ECO:0000313" key="1">
    <source>
        <dbReference type="EMBL" id="EJW93263.1"/>
    </source>
</evidence>